<evidence type="ECO:0000313" key="8">
    <source>
        <dbReference type="EMBL" id="EMS78014.1"/>
    </source>
</evidence>
<accession>S0FXW8</accession>
<dbReference type="InterPro" id="IPR005524">
    <property type="entry name" value="DUF318"/>
</dbReference>
<feature type="transmembrane region" description="Helical" evidence="7">
    <location>
        <begin position="78"/>
        <end position="98"/>
    </location>
</feature>
<evidence type="ECO:0000256" key="1">
    <source>
        <dbReference type="ARBA" id="ARBA00004651"/>
    </source>
</evidence>
<dbReference type="GO" id="GO:0005886">
    <property type="term" value="C:plasma membrane"/>
    <property type="evidence" value="ECO:0007669"/>
    <property type="project" value="UniProtKB-SubCell"/>
</dbReference>
<keyword evidence="3" id="KW-1003">Cell membrane</keyword>
<keyword evidence="4 7" id="KW-0812">Transmembrane</keyword>
<keyword evidence="9" id="KW-1185">Reference proteome</keyword>
<dbReference type="PANTHER" id="PTHR34184:SF4">
    <property type="entry name" value="UPF0718 PROTEIN YCGR"/>
    <property type="match status" value="1"/>
</dbReference>
<name>S0FXW8_9BACT</name>
<keyword evidence="5 7" id="KW-1133">Transmembrane helix</keyword>
<gene>
    <name evidence="8" type="ORF">Dpo_10c00060</name>
</gene>
<comment type="caution">
    <text evidence="8">The sequence shown here is derived from an EMBL/GenBank/DDBJ whole genome shotgun (WGS) entry which is preliminary data.</text>
</comment>
<proteinExistence type="inferred from homology"/>
<evidence type="ECO:0000256" key="3">
    <source>
        <dbReference type="ARBA" id="ARBA00022475"/>
    </source>
</evidence>
<organism evidence="8 9">
    <name type="scientific">Desulfotignum phosphitoxidans DSM 13687</name>
    <dbReference type="NCBI Taxonomy" id="1286635"/>
    <lineage>
        <taxon>Bacteria</taxon>
        <taxon>Pseudomonadati</taxon>
        <taxon>Thermodesulfobacteriota</taxon>
        <taxon>Desulfobacteria</taxon>
        <taxon>Desulfobacterales</taxon>
        <taxon>Desulfobacteraceae</taxon>
        <taxon>Desulfotignum</taxon>
    </lineage>
</organism>
<feature type="transmembrane region" description="Helical" evidence="7">
    <location>
        <begin position="12"/>
        <end position="31"/>
    </location>
</feature>
<dbReference type="InterPro" id="IPR052923">
    <property type="entry name" value="UPF0718"/>
</dbReference>
<evidence type="ECO:0000256" key="5">
    <source>
        <dbReference type="ARBA" id="ARBA00022989"/>
    </source>
</evidence>
<dbReference type="Proteomes" id="UP000014216">
    <property type="component" value="Unassembled WGS sequence"/>
</dbReference>
<keyword evidence="6 7" id="KW-0472">Membrane</keyword>
<evidence type="ECO:0000256" key="6">
    <source>
        <dbReference type="ARBA" id="ARBA00023136"/>
    </source>
</evidence>
<dbReference type="PANTHER" id="PTHR34184">
    <property type="entry name" value="UPF0718 PROTEIN YCGR"/>
    <property type="match status" value="1"/>
</dbReference>
<sequence length="185" mass="19449">MRYAFGELVSDIAKPFVVGILIAGVITFFFPEDLTVWANDHRFVSMLVMLAAGIPMYVCATASTPIAAALILKGLNPGAALVFLLAGPATNAATINLVRTIFNTRTLVIYLSMIAVTSLAMGIGVDAVYDLMGIRASAVVGQAAEIVPVWIQIPAAVVLAVLMVYTSWKQSTGCASTVCSSECSE</sequence>
<comment type="subcellular location">
    <subcellularLocation>
        <location evidence="1">Cell membrane</location>
        <topology evidence="1">Multi-pass membrane protein</topology>
    </subcellularLocation>
</comment>
<evidence type="ECO:0000256" key="4">
    <source>
        <dbReference type="ARBA" id="ARBA00022692"/>
    </source>
</evidence>
<dbReference type="PATRIC" id="fig|1286635.3.peg.3844"/>
<reference evidence="8 9" key="1">
    <citation type="journal article" date="2013" name="Genome Announc.">
        <title>Draft Genome Sequence of Desulfotignum phosphitoxidans DSM 13687 Strain FiPS-3.</title>
        <authorList>
            <person name="Poehlein A."/>
            <person name="Daniel R."/>
            <person name="Simeonova D.D."/>
        </authorList>
    </citation>
    <scope>NUCLEOTIDE SEQUENCE [LARGE SCALE GENOMIC DNA]</scope>
    <source>
        <strain evidence="8 9">DSM 13687</strain>
    </source>
</reference>
<feature type="transmembrane region" description="Helical" evidence="7">
    <location>
        <begin position="43"/>
        <end position="72"/>
    </location>
</feature>
<evidence type="ECO:0000313" key="9">
    <source>
        <dbReference type="Proteomes" id="UP000014216"/>
    </source>
</evidence>
<dbReference type="Pfam" id="PF03773">
    <property type="entry name" value="ArsP_1"/>
    <property type="match status" value="1"/>
</dbReference>
<comment type="similarity">
    <text evidence="2">Belongs to the UPF0718 family.</text>
</comment>
<dbReference type="AlphaFoldDB" id="S0FXW8"/>
<evidence type="ECO:0000256" key="2">
    <source>
        <dbReference type="ARBA" id="ARBA00006386"/>
    </source>
</evidence>
<feature type="transmembrane region" description="Helical" evidence="7">
    <location>
        <begin position="107"/>
        <end position="129"/>
    </location>
</feature>
<protein>
    <submittedName>
        <fullName evidence="8">Putative permease DUF318</fullName>
    </submittedName>
</protein>
<feature type="transmembrane region" description="Helical" evidence="7">
    <location>
        <begin position="149"/>
        <end position="168"/>
    </location>
</feature>
<dbReference type="EMBL" id="APJX01000010">
    <property type="protein sequence ID" value="EMS78014.1"/>
    <property type="molecule type" value="Genomic_DNA"/>
</dbReference>
<evidence type="ECO:0000256" key="7">
    <source>
        <dbReference type="SAM" id="Phobius"/>
    </source>
</evidence>